<evidence type="ECO:0000256" key="1">
    <source>
        <dbReference type="SAM" id="MobiDB-lite"/>
    </source>
</evidence>
<organism evidence="2 3">
    <name type="scientific">Paxillus rubicundulus Ve08.2h10</name>
    <dbReference type="NCBI Taxonomy" id="930991"/>
    <lineage>
        <taxon>Eukaryota</taxon>
        <taxon>Fungi</taxon>
        <taxon>Dikarya</taxon>
        <taxon>Basidiomycota</taxon>
        <taxon>Agaricomycotina</taxon>
        <taxon>Agaricomycetes</taxon>
        <taxon>Agaricomycetidae</taxon>
        <taxon>Boletales</taxon>
        <taxon>Paxilineae</taxon>
        <taxon>Paxillaceae</taxon>
        <taxon>Paxillus</taxon>
    </lineage>
</organism>
<keyword evidence="3" id="KW-1185">Reference proteome</keyword>
<reference evidence="2 3" key="1">
    <citation type="submission" date="2014-04" db="EMBL/GenBank/DDBJ databases">
        <authorList>
            <consortium name="DOE Joint Genome Institute"/>
            <person name="Kuo A."/>
            <person name="Kohler A."/>
            <person name="Jargeat P."/>
            <person name="Nagy L.G."/>
            <person name="Floudas D."/>
            <person name="Copeland A."/>
            <person name="Barry K.W."/>
            <person name="Cichocki N."/>
            <person name="Veneault-Fourrey C."/>
            <person name="LaButti K."/>
            <person name="Lindquist E.A."/>
            <person name="Lipzen A."/>
            <person name="Lundell T."/>
            <person name="Morin E."/>
            <person name="Murat C."/>
            <person name="Sun H."/>
            <person name="Tunlid A."/>
            <person name="Henrissat B."/>
            <person name="Grigoriev I.V."/>
            <person name="Hibbett D.S."/>
            <person name="Martin F."/>
            <person name="Nordberg H.P."/>
            <person name="Cantor M.N."/>
            <person name="Hua S.X."/>
        </authorList>
    </citation>
    <scope>NUCLEOTIDE SEQUENCE [LARGE SCALE GENOMIC DNA]</scope>
    <source>
        <strain evidence="2 3">Ve08.2h10</strain>
    </source>
</reference>
<dbReference type="HOGENOM" id="CLU_1750298_0_0_1"/>
<protein>
    <submittedName>
        <fullName evidence="2">Uncharacterized protein</fullName>
    </submittedName>
</protein>
<sequence length="149" mass="16255">MAHAPTFSAGTGVKGAEEPDSQLISRSLWTLRNSVDESFFPAPTRLSNSESTNPTETQVLESARSSAGDLESWRRHFQCKEQPQECTAPSESNELNPATTECCPRADAPYASREIACSSTCALLLIRSLLHLVRHRSVHGSEEVGHQCA</sequence>
<proteinExistence type="predicted"/>
<gene>
    <name evidence="2" type="ORF">PAXRUDRAFT_828570</name>
</gene>
<evidence type="ECO:0000313" key="3">
    <source>
        <dbReference type="Proteomes" id="UP000054538"/>
    </source>
</evidence>
<evidence type="ECO:0000313" key="2">
    <source>
        <dbReference type="EMBL" id="KIK93855.1"/>
    </source>
</evidence>
<dbReference type="InParanoid" id="A0A0D0E7C2"/>
<dbReference type="AlphaFoldDB" id="A0A0D0E7C2"/>
<dbReference type="Proteomes" id="UP000054538">
    <property type="component" value="Unassembled WGS sequence"/>
</dbReference>
<name>A0A0D0E7C2_9AGAM</name>
<accession>A0A0D0E7C2</accession>
<reference evidence="3" key="2">
    <citation type="submission" date="2015-01" db="EMBL/GenBank/DDBJ databases">
        <title>Evolutionary Origins and Diversification of the Mycorrhizal Mutualists.</title>
        <authorList>
            <consortium name="DOE Joint Genome Institute"/>
            <consortium name="Mycorrhizal Genomics Consortium"/>
            <person name="Kohler A."/>
            <person name="Kuo A."/>
            <person name="Nagy L.G."/>
            <person name="Floudas D."/>
            <person name="Copeland A."/>
            <person name="Barry K.W."/>
            <person name="Cichocki N."/>
            <person name="Veneault-Fourrey C."/>
            <person name="LaButti K."/>
            <person name="Lindquist E.A."/>
            <person name="Lipzen A."/>
            <person name="Lundell T."/>
            <person name="Morin E."/>
            <person name="Murat C."/>
            <person name="Riley R."/>
            <person name="Ohm R."/>
            <person name="Sun H."/>
            <person name="Tunlid A."/>
            <person name="Henrissat B."/>
            <person name="Grigoriev I.V."/>
            <person name="Hibbett D.S."/>
            <person name="Martin F."/>
        </authorList>
    </citation>
    <scope>NUCLEOTIDE SEQUENCE [LARGE SCALE GENOMIC DNA]</scope>
    <source>
        <strain evidence="3">Ve08.2h10</strain>
    </source>
</reference>
<dbReference type="EMBL" id="KN825149">
    <property type="protein sequence ID" value="KIK93855.1"/>
    <property type="molecule type" value="Genomic_DNA"/>
</dbReference>
<feature type="region of interest" description="Disordered" evidence="1">
    <location>
        <begin position="1"/>
        <end position="20"/>
    </location>
</feature>